<reference evidence="3 4" key="1">
    <citation type="submission" date="2023-04" db="EMBL/GenBank/DDBJ databases">
        <title>Streptomyces chengmaiensis sp. nov. isolated from the stem of mangrove plant in Hainan.</title>
        <authorList>
            <person name="Huang X."/>
            <person name="Zhou S."/>
            <person name="Chu X."/>
            <person name="Xie Y."/>
            <person name="Lin Y."/>
        </authorList>
    </citation>
    <scope>NUCLEOTIDE SEQUENCE [LARGE SCALE GENOMIC DNA]</scope>
    <source>
        <strain evidence="3 4">HNM0663</strain>
    </source>
</reference>
<proteinExistence type="predicted"/>
<name>A0ABT6HJ73_9ACTN</name>
<dbReference type="Proteomes" id="UP001223144">
    <property type="component" value="Unassembled WGS sequence"/>
</dbReference>
<evidence type="ECO:0000256" key="1">
    <source>
        <dbReference type="SAM" id="MobiDB-lite"/>
    </source>
</evidence>
<keyword evidence="2" id="KW-0732">Signal</keyword>
<evidence type="ECO:0000313" key="3">
    <source>
        <dbReference type="EMBL" id="MDH2388360.1"/>
    </source>
</evidence>
<evidence type="ECO:0000256" key="2">
    <source>
        <dbReference type="SAM" id="SignalP"/>
    </source>
</evidence>
<feature type="chain" id="PRO_5045801068" description="Peptidase inhibitor family I36" evidence="2">
    <location>
        <begin position="29"/>
        <end position="145"/>
    </location>
</feature>
<keyword evidence="4" id="KW-1185">Reference proteome</keyword>
<evidence type="ECO:0000313" key="4">
    <source>
        <dbReference type="Proteomes" id="UP001223144"/>
    </source>
</evidence>
<feature type="signal peptide" evidence="2">
    <location>
        <begin position="1"/>
        <end position="28"/>
    </location>
</feature>
<organism evidence="3 4">
    <name type="scientific">Streptomyces chengmaiensis</name>
    <dbReference type="NCBI Taxonomy" id="3040919"/>
    <lineage>
        <taxon>Bacteria</taxon>
        <taxon>Bacillati</taxon>
        <taxon>Actinomycetota</taxon>
        <taxon>Actinomycetes</taxon>
        <taxon>Kitasatosporales</taxon>
        <taxon>Streptomycetaceae</taxon>
        <taxon>Streptomyces</taxon>
    </lineage>
</organism>
<dbReference type="EMBL" id="JARWBG010000004">
    <property type="protein sequence ID" value="MDH2388360.1"/>
    <property type="molecule type" value="Genomic_DNA"/>
</dbReference>
<comment type="caution">
    <text evidence="3">The sequence shown here is derived from an EMBL/GenBank/DDBJ whole genome shotgun (WGS) entry which is preliminary data.</text>
</comment>
<accession>A0ABT6HJ73</accession>
<feature type="region of interest" description="Disordered" evidence="1">
    <location>
        <begin position="36"/>
        <end position="62"/>
    </location>
</feature>
<feature type="compositionally biased region" description="Low complexity" evidence="1">
    <location>
        <begin position="36"/>
        <end position="51"/>
    </location>
</feature>
<gene>
    <name evidence="3" type="ORF">QCN29_06080</name>
</gene>
<sequence length="145" mass="15091">MHRTLALSAAVVLTALAPALASPSAASASPVSASPVSASAASASPTSASASAEERGPGEVCFWTEPGQHGSGWCYRPPGYADVPASHHDKTASFRSDANRSVYAIDWGRNGCHHRLIRPYDFSDNWSWGSRIDGVADTTMGCEAA</sequence>
<dbReference type="RefSeq" id="WP_279926651.1">
    <property type="nucleotide sequence ID" value="NZ_JARWBG010000004.1"/>
</dbReference>
<evidence type="ECO:0008006" key="5">
    <source>
        <dbReference type="Google" id="ProtNLM"/>
    </source>
</evidence>
<protein>
    <recommendedName>
        <fullName evidence="5">Peptidase inhibitor family I36</fullName>
    </recommendedName>
</protein>